<dbReference type="OrthoDB" id="7054587at2"/>
<keyword evidence="4" id="KW-1185">Reference proteome</keyword>
<dbReference type="AlphaFoldDB" id="A0A3D8GWR0"/>
<evidence type="ECO:0000313" key="4">
    <source>
        <dbReference type="Proteomes" id="UP000257144"/>
    </source>
</evidence>
<feature type="transmembrane region" description="Helical" evidence="1">
    <location>
        <begin position="36"/>
        <end position="55"/>
    </location>
</feature>
<dbReference type="EMBL" id="QNQT01000001">
    <property type="protein sequence ID" value="RDU38822.1"/>
    <property type="molecule type" value="Genomic_DNA"/>
</dbReference>
<proteinExistence type="predicted"/>
<evidence type="ECO:0000256" key="1">
    <source>
        <dbReference type="SAM" id="Phobius"/>
    </source>
</evidence>
<feature type="transmembrane region" description="Helical" evidence="1">
    <location>
        <begin position="254"/>
        <end position="274"/>
    </location>
</feature>
<name>A0A3D8GWR0_9BACI</name>
<organism evidence="3 4">
    <name type="scientific">Neobacillus piezotolerans</name>
    <dbReference type="NCBI Taxonomy" id="2259171"/>
    <lineage>
        <taxon>Bacteria</taxon>
        <taxon>Bacillati</taxon>
        <taxon>Bacillota</taxon>
        <taxon>Bacilli</taxon>
        <taxon>Bacillales</taxon>
        <taxon>Bacillaceae</taxon>
        <taxon>Neobacillus</taxon>
    </lineage>
</organism>
<feature type="chain" id="PRO_5017666637" evidence="2">
    <location>
        <begin position="27"/>
        <end position="453"/>
    </location>
</feature>
<dbReference type="RefSeq" id="WP_115450737.1">
    <property type="nucleotide sequence ID" value="NZ_QNQT01000001.1"/>
</dbReference>
<feature type="transmembrane region" description="Helical" evidence="1">
    <location>
        <begin position="394"/>
        <end position="414"/>
    </location>
</feature>
<evidence type="ECO:0000256" key="2">
    <source>
        <dbReference type="SAM" id="SignalP"/>
    </source>
</evidence>
<feature type="transmembrane region" description="Helical" evidence="1">
    <location>
        <begin position="213"/>
        <end position="231"/>
    </location>
</feature>
<dbReference type="Proteomes" id="UP000257144">
    <property type="component" value="Unassembled WGS sequence"/>
</dbReference>
<reference evidence="3 4" key="1">
    <citation type="submission" date="2018-07" db="EMBL/GenBank/DDBJ databases">
        <title>Bacillus sp. YLB-04 draft genome sequence.</title>
        <authorList>
            <person name="Yu L."/>
            <person name="Tang X."/>
        </authorList>
    </citation>
    <scope>NUCLEOTIDE SEQUENCE [LARGE SCALE GENOMIC DNA]</scope>
    <source>
        <strain evidence="3 4">YLB-04</strain>
    </source>
</reference>
<keyword evidence="1" id="KW-0472">Membrane</keyword>
<feature type="transmembrane region" description="Helical" evidence="1">
    <location>
        <begin position="316"/>
        <end position="335"/>
    </location>
</feature>
<feature type="transmembrane region" description="Helical" evidence="1">
    <location>
        <begin position="435"/>
        <end position="452"/>
    </location>
</feature>
<feature type="transmembrane region" description="Helical" evidence="1">
    <location>
        <begin position="355"/>
        <end position="382"/>
    </location>
</feature>
<comment type="caution">
    <text evidence="3">The sequence shown here is derived from an EMBL/GenBank/DDBJ whole genome shotgun (WGS) entry which is preliminary data.</text>
</comment>
<feature type="signal peptide" evidence="2">
    <location>
        <begin position="1"/>
        <end position="26"/>
    </location>
</feature>
<feature type="transmembrane region" description="Helical" evidence="1">
    <location>
        <begin position="286"/>
        <end position="304"/>
    </location>
</feature>
<feature type="transmembrane region" description="Helical" evidence="1">
    <location>
        <begin position="173"/>
        <end position="192"/>
    </location>
</feature>
<sequence length="453" mass="47240">MKKFSRILSMLAAFLFVVVSATQVFAAEQVAEIKTPTGFYALVVIIPLIVILALLFMKVDMIAAGFVGGVLAMLIGGIGLAQANDQFLKTIPGMLSITVPIINSAIAMAVFKSGGYTAALTLVRRGIKGKVEYFAAFIVILQAAATYMSGIGGGSAMVIAPLAFAAVGAIPELIAAMSIAAAVSFTTSPASLESGIVSKLSGIPVAQYVDEMRIFWLGFTILAVILGFYGAKKRKVIFKGEEAAEFAGLTTGQIFKVTIPVIFLLGAVIFGPFINKAIDMPLFTPLVYTVITLILIFLCTKFNLNESINAMVDGSTYILTRLLAVGIFLTFINIIGDTGAFKVIAGIAEKAPATLVVPAAVLAGILVGIPAGAYVGSILGLVLPVAVSLNFSPVALGFVAMGVGLGSQLSFVNITMQALSSGFQIPIIEVVKGNARWVGLAMALLLVLSFFMG</sequence>
<feature type="transmembrane region" description="Helical" evidence="1">
    <location>
        <begin position="101"/>
        <end position="122"/>
    </location>
</feature>
<keyword evidence="1" id="KW-1133">Transmembrane helix</keyword>
<evidence type="ECO:0000313" key="3">
    <source>
        <dbReference type="EMBL" id="RDU38822.1"/>
    </source>
</evidence>
<accession>A0A3D8GWR0</accession>
<gene>
    <name evidence="3" type="ORF">DRW41_04490</name>
</gene>
<keyword evidence="2" id="KW-0732">Signal</keyword>
<protein>
    <submittedName>
        <fullName evidence="3">Citrate transporter</fullName>
    </submittedName>
</protein>
<keyword evidence="1" id="KW-0812">Transmembrane</keyword>
<feature type="transmembrane region" description="Helical" evidence="1">
    <location>
        <begin position="134"/>
        <end position="167"/>
    </location>
</feature>
<feature type="transmembrane region" description="Helical" evidence="1">
    <location>
        <begin position="62"/>
        <end position="81"/>
    </location>
</feature>